<dbReference type="InterPro" id="IPR002957">
    <property type="entry name" value="Keratin_I"/>
</dbReference>
<dbReference type="Gene3D" id="1.20.5.1160">
    <property type="entry name" value="Vasodilator-stimulated phosphoprotein"/>
    <property type="match status" value="3"/>
</dbReference>
<dbReference type="InterPro" id="IPR018039">
    <property type="entry name" value="IF_conserved"/>
</dbReference>
<dbReference type="GO" id="GO:0030855">
    <property type="term" value="P:epithelial cell differentiation"/>
    <property type="evidence" value="ECO:0007669"/>
    <property type="project" value="TreeGrafter"/>
</dbReference>
<keyword evidence="2 4" id="KW-0403">Intermediate filament</keyword>
<feature type="coiled-coil region" evidence="5">
    <location>
        <begin position="628"/>
        <end position="662"/>
    </location>
</feature>
<evidence type="ECO:0000313" key="8">
    <source>
        <dbReference type="EMBL" id="KAK4808710.1"/>
    </source>
</evidence>
<dbReference type="FunFam" id="1.20.5.1160:FF:000002">
    <property type="entry name" value="Type I keratin 10"/>
    <property type="match status" value="2"/>
</dbReference>
<dbReference type="PRINTS" id="PR01248">
    <property type="entry name" value="TYPE1KERATIN"/>
</dbReference>
<evidence type="ECO:0000256" key="1">
    <source>
        <dbReference type="ARBA" id="ARBA00022744"/>
    </source>
</evidence>
<proteinExistence type="inferred from homology"/>
<evidence type="ECO:0000259" key="7">
    <source>
        <dbReference type="PROSITE" id="PS51842"/>
    </source>
</evidence>
<keyword evidence="3 5" id="KW-0175">Coiled coil</keyword>
<keyword evidence="9" id="KW-1185">Reference proteome</keyword>
<dbReference type="PROSITE" id="PS00226">
    <property type="entry name" value="IF_ROD_1"/>
    <property type="match status" value="3"/>
</dbReference>
<dbReference type="SMART" id="SM01391">
    <property type="entry name" value="Filament"/>
    <property type="match status" value="3"/>
</dbReference>
<dbReference type="PROSITE" id="PS51842">
    <property type="entry name" value="IF_ROD_2"/>
    <property type="match status" value="3"/>
</dbReference>
<sequence length="1345" mass="148627">MSCAVRQVVTTCSQGRSSAGSSAAGSGRKVSSASSGRHAAYDLGGVVGNFSGGSLGEGLLGKQLSTGSATGGSFGATQRACSTLGFSGGGMCTRGIGGAFTRASAGCGDGILFANNEKATMQNLNDRLASYLDKVRLLEGDNADLECKIREWYAKVGPSCEPRDYSCFHKEIEDLQNQILCAAMETNKILLNIDNNRMTADDFRVKYETECGLRQNVDADICNLRPVLDQLASCKTDLQLQCEALTEEMCCLKTNHEEEMNCLRKQATGDVSVEVNACPGPDLRKILEDLRCQYETLMERNRKETEQWYACKVEEVNLEVITSSQEIESSNKQVTELRRQLQALEINVQAQLTMKENLESSLAETECRYNKYLAELQNQISCVEQRLAEIRAEMECQNQEYKTLLDVKCRLEQEIQTYHCLLEGGQHDIMYADDRQARAQKPCLLMCHLSCSKLSTPRRTSRLYGDDCTSTEGRELSNPRTGSSSPLGDGLSPASAQTTGSLRGRTSGGSCVIGGGGGGGGARISSVSSGRYTTCGIGGSRGFSGRSYCGGVNYGGGLSTGSLVGGNYGGGLGAAVLGGCPGIGFSGGSARFGGGIGGGLGIGLGGGVVGGGFAGDGILLSGDEKVTMQNLNDRLASYLDKVRCLEQENADLECRIREWYAKQGPFCEPRDYSCYYKEIEDLQNQIVCATIDNNKIILNIDNSRMTADDFRVKYETELALRQSVEADINGLRQVLDQLTLCRSDLEAQLESLREELCCLKKNHEEEMNCLRKQSTGDVSVEVNACPGPDLRKILEEMRCQYETLIERNRKEVEDWYECKIEEVNREVITSGQEVETCNNQVTELRRQLQALEIDLQAQLSQRDNLESSLAETECRYNNHLAELQSQITCVEQQLADLRAEMECQNQEYKILLDVKCRLEQEIHTYRCLLEGGQQDLIQQGGIGQSSGLGGGVARTSGIGGGGIIRTSHTYTSSSQMPSCAAAEIQGGVVVGGLGGDCLLSSCDEKVTMQNLNDRLASYLDKVKCLEKENAELECRIREWYATQGLSCEPRDYSCYYKEIEDLQNQIVCATIDNNKIILDIDNSRMAADDFRVKYETELALRQSVEADINGLRQVLDQLTLCRSDLEAQLESLREELCCLKKNHEEEMNCLRKQSTGDVSVEVNACPGPDLRQILEDLRCQYETLIARNRKEVEDWYECKIEEVNREVITSGQEVETCNNQVTELRRQLQALEIDLQAQLSQRNNLESSLAETECQYNTLLGELQNQITCVEQQLAEIRAEIECQNQEYKTLLDVKCRLEQEIQTYRCLLEGGQQDLIHLLRERDCATQVPPLLGDCKQSQEQVLR</sequence>
<comment type="caution">
    <text evidence="8">The sequence shown here is derived from an EMBL/GenBank/DDBJ whole genome shotgun (WGS) entry which is preliminary data.</text>
</comment>
<feature type="domain" description="IF rod" evidence="7">
    <location>
        <begin position="117"/>
        <end position="429"/>
    </location>
</feature>
<name>A0AAN7MKU9_MYCAM</name>
<dbReference type="FunFam" id="1.20.5.170:FF:000002">
    <property type="entry name" value="Type I keratin KA11"/>
    <property type="match status" value="3"/>
</dbReference>
<dbReference type="SUPFAM" id="SSF64593">
    <property type="entry name" value="Intermediate filament protein, coiled coil region"/>
    <property type="match status" value="6"/>
</dbReference>
<dbReference type="GO" id="GO:0005198">
    <property type="term" value="F:structural molecule activity"/>
    <property type="evidence" value="ECO:0007669"/>
    <property type="project" value="InterPro"/>
</dbReference>
<gene>
    <name evidence="8" type="ORF">QYF61_023178</name>
</gene>
<dbReference type="InterPro" id="IPR039008">
    <property type="entry name" value="IF_rod_dom"/>
</dbReference>
<feature type="compositionally biased region" description="Low complexity" evidence="6">
    <location>
        <begin position="482"/>
        <end position="508"/>
    </location>
</feature>
<feature type="coiled-coil region" evidence="5">
    <location>
        <begin position="735"/>
        <end position="914"/>
    </location>
</feature>
<dbReference type="Pfam" id="PF00038">
    <property type="entry name" value="Filament"/>
    <property type="match status" value="3"/>
</dbReference>
<feature type="domain" description="IF rod" evidence="7">
    <location>
        <begin position="1004"/>
        <end position="1316"/>
    </location>
</feature>
<dbReference type="EMBL" id="JAUNZN010000024">
    <property type="protein sequence ID" value="KAK4808710.1"/>
    <property type="molecule type" value="Genomic_DNA"/>
</dbReference>
<comment type="similarity">
    <text evidence="4">Belongs to the intermediate filament family.</text>
</comment>
<accession>A0AAN7MKU9</accession>
<feature type="coiled-coil region" evidence="5">
    <location>
        <begin position="287"/>
        <end position="407"/>
    </location>
</feature>
<feature type="region of interest" description="Disordered" evidence="6">
    <location>
        <begin position="458"/>
        <end position="508"/>
    </location>
</feature>
<evidence type="ECO:0000256" key="4">
    <source>
        <dbReference type="RuleBase" id="RU000685"/>
    </source>
</evidence>
<dbReference type="GO" id="GO:0005882">
    <property type="term" value="C:intermediate filament"/>
    <property type="evidence" value="ECO:0007669"/>
    <property type="project" value="UniProtKB-KW"/>
</dbReference>
<reference evidence="8 9" key="1">
    <citation type="journal article" date="2023" name="J. Hered.">
        <title>Chromosome-level genome of the wood stork (Mycteria americana) provides insight into avian chromosome evolution.</title>
        <authorList>
            <person name="Flamio R. Jr."/>
            <person name="Ramstad K.M."/>
        </authorList>
    </citation>
    <scope>NUCLEOTIDE SEQUENCE [LARGE SCALE GENOMIC DNA]</scope>
    <source>
        <strain evidence="8">JAX WOST 10</strain>
    </source>
</reference>
<dbReference type="PANTHER" id="PTHR23239">
    <property type="entry name" value="INTERMEDIATE FILAMENT"/>
    <property type="match status" value="1"/>
</dbReference>
<protein>
    <recommendedName>
        <fullName evidence="7">IF rod domain-containing protein</fullName>
    </recommendedName>
</protein>
<feature type="coiled-coil region" evidence="5">
    <location>
        <begin position="1115"/>
        <end position="1294"/>
    </location>
</feature>
<evidence type="ECO:0000256" key="2">
    <source>
        <dbReference type="ARBA" id="ARBA00022754"/>
    </source>
</evidence>
<dbReference type="SUPFAM" id="SSF46579">
    <property type="entry name" value="Prefoldin"/>
    <property type="match status" value="2"/>
</dbReference>
<evidence type="ECO:0000256" key="5">
    <source>
        <dbReference type="SAM" id="Coils"/>
    </source>
</evidence>
<organism evidence="8 9">
    <name type="scientific">Mycteria americana</name>
    <name type="common">Wood stork</name>
    <dbReference type="NCBI Taxonomy" id="33587"/>
    <lineage>
        <taxon>Eukaryota</taxon>
        <taxon>Metazoa</taxon>
        <taxon>Chordata</taxon>
        <taxon>Craniata</taxon>
        <taxon>Vertebrata</taxon>
        <taxon>Euteleostomi</taxon>
        <taxon>Archelosauria</taxon>
        <taxon>Archosauria</taxon>
        <taxon>Dinosauria</taxon>
        <taxon>Saurischia</taxon>
        <taxon>Theropoda</taxon>
        <taxon>Coelurosauria</taxon>
        <taxon>Aves</taxon>
        <taxon>Neognathae</taxon>
        <taxon>Neoaves</taxon>
        <taxon>Aequornithes</taxon>
        <taxon>Ciconiiformes</taxon>
        <taxon>Ciconiidae</taxon>
        <taxon>Mycteria</taxon>
    </lineage>
</organism>
<dbReference type="Gene3D" id="1.20.5.170">
    <property type="match status" value="3"/>
</dbReference>
<evidence type="ECO:0000256" key="3">
    <source>
        <dbReference type="ARBA" id="ARBA00023054"/>
    </source>
</evidence>
<evidence type="ECO:0000256" key="6">
    <source>
        <dbReference type="SAM" id="MobiDB-lite"/>
    </source>
</evidence>
<feature type="domain" description="IF rod" evidence="7">
    <location>
        <begin position="624"/>
        <end position="936"/>
    </location>
</feature>
<keyword evidence="1" id="KW-0416">Keratin</keyword>
<feature type="coiled-coil region" evidence="5">
    <location>
        <begin position="114"/>
        <end position="148"/>
    </location>
</feature>
<dbReference type="Gene3D" id="1.20.5.500">
    <property type="entry name" value="Single helix bin"/>
    <property type="match status" value="3"/>
</dbReference>
<dbReference type="PANTHER" id="PTHR23239:SF372">
    <property type="entry name" value="IF ROD DOMAIN-CONTAINING PROTEIN"/>
    <property type="match status" value="1"/>
</dbReference>
<feature type="coiled-coil region" evidence="5">
    <location>
        <begin position="1008"/>
        <end position="1042"/>
    </location>
</feature>
<evidence type="ECO:0000313" key="9">
    <source>
        <dbReference type="Proteomes" id="UP001333110"/>
    </source>
</evidence>
<dbReference type="FunFam" id="1.20.5.500:FF:000001">
    <property type="entry name" value="Type II keratin 23"/>
    <property type="match status" value="3"/>
</dbReference>
<dbReference type="Proteomes" id="UP001333110">
    <property type="component" value="Unassembled WGS sequence"/>
</dbReference>
<dbReference type="GO" id="GO:0045109">
    <property type="term" value="P:intermediate filament organization"/>
    <property type="evidence" value="ECO:0007669"/>
    <property type="project" value="TreeGrafter"/>
</dbReference>